<dbReference type="InterPro" id="IPR001732">
    <property type="entry name" value="UDP-Glc/GDP-Man_DH_N"/>
</dbReference>
<dbReference type="NCBIfam" id="TIGR03026">
    <property type="entry name" value="NDP-sugDHase"/>
    <property type="match status" value="1"/>
</dbReference>
<dbReference type="GO" id="GO:0000271">
    <property type="term" value="P:polysaccharide biosynthetic process"/>
    <property type="evidence" value="ECO:0007669"/>
    <property type="project" value="InterPro"/>
</dbReference>
<feature type="domain" description="UDP-glucose/GDP-mannose dehydrogenase N-terminal" evidence="5">
    <location>
        <begin position="31"/>
        <end position="194"/>
    </location>
</feature>
<dbReference type="AlphaFoldDB" id="A0A6H1Q207"/>
<dbReference type="KEGG" id="peg:E5R92_03540"/>
<sequence length="412" mass="47964">MEIPLWKKCYKKNFKYFNKRKFIILIMLDIKISVIGLGYIGLPFSMILAKSGFKVNGYDVDNKKLKKLKSKKYLFEEKNLNNLIKNQKVLKNLSFTNKLKLANLYILCLPTPLNKKNNCDYQYIHKALKEISKVIKDKDKIILESTVEIGFTDKIKKILEIKKKKLKIDIYYVSEKAIPGNTLYEMIYSDRIIGSNIGNKEFISKLYKSFVKGNIFITNNKEAEATKLIENTYRDFNIGLATNLSQILKEKNVDYKKVFNLSNRHPRVNILSPSFGVGGHCIPIDPYFLENKKSGLISKIRKINNDYIDVISKKINLFIKNNESKKICFWGFGYKLNTNDTRESPPLKIYNKVRKSNCFASDFNKSLKIRNFLKSNSALKKCDLHLIFNLNDSCINRKFKNKKFVKALDLIN</sequence>
<evidence type="ECO:0000259" key="4">
    <source>
        <dbReference type="Pfam" id="PF00984"/>
    </source>
</evidence>
<dbReference type="PANTHER" id="PTHR43491">
    <property type="entry name" value="UDP-N-ACETYL-D-MANNOSAMINE DEHYDROGENASE"/>
    <property type="match status" value="1"/>
</dbReference>
<dbReference type="Pfam" id="PF03721">
    <property type="entry name" value="UDPG_MGDP_dh_N"/>
    <property type="match status" value="1"/>
</dbReference>
<reference evidence="6 7" key="1">
    <citation type="journal article" date="2020" name="Nat. Microbiol.">
        <title>Lysogenic host-virus interactions in SAR11 marine bacteria.</title>
        <authorList>
            <person name="Morris R.M."/>
            <person name="Cain K.R."/>
            <person name="Hvorecny K.L."/>
            <person name="Kollman J.M."/>
        </authorList>
    </citation>
    <scope>NUCLEOTIDE SEQUENCE [LARGE SCALE GENOMIC DNA]</scope>
    <source>
        <strain evidence="6 7">NP1</strain>
    </source>
</reference>
<organism evidence="6 7">
    <name type="scientific">Candidatus Pelagibacter giovannonii</name>
    <dbReference type="NCBI Taxonomy" id="2563896"/>
    <lineage>
        <taxon>Bacteria</taxon>
        <taxon>Pseudomonadati</taxon>
        <taxon>Pseudomonadota</taxon>
        <taxon>Alphaproteobacteria</taxon>
        <taxon>Candidatus Pelagibacterales</taxon>
        <taxon>Candidatus Pelagibacteraceae</taxon>
        <taxon>Candidatus Pelagibacter</taxon>
    </lineage>
</organism>
<evidence type="ECO:0000256" key="1">
    <source>
        <dbReference type="ARBA" id="ARBA00006601"/>
    </source>
</evidence>
<dbReference type="GO" id="GO:0016616">
    <property type="term" value="F:oxidoreductase activity, acting on the CH-OH group of donors, NAD or NADP as acceptor"/>
    <property type="evidence" value="ECO:0007669"/>
    <property type="project" value="InterPro"/>
</dbReference>
<dbReference type="EMBL" id="CP038852">
    <property type="protein sequence ID" value="QIZ20858.1"/>
    <property type="molecule type" value="Genomic_DNA"/>
</dbReference>
<dbReference type="InterPro" id="IPR036291">
    <property type="entry name" value="NAD(P)-bd_dom_sf"/>
</dbReference>
<feature type="domain" description="UDP-glucose/GDP-mannose dehydrogenase dimerisation" evidence="4">
    <location>
        <begin position="221"/>
        <end position="294"/>
    </location>
</feature>
<keyword evidence="7" id="KW-1185">Reference proteome</keyword>
<evidence type="ECO:0000256" key="2">
    <source>
        <dbReference type="PIRNR" id="PIRNR000124"/>
    </source>
</evidence>
<accession>A0A6H1Q207</accession>
<dbReference type="InterPro" id="IPR014026">
    <property type="entry name" value="UDP-Glc/GDP-Man_DH_dimer"/>
</dbReference>
<evidence type="ECO:0000259" key="5">
    <source>
        <dbReference type="Pfam" id="PF03721"/>
    </source>
</evidence>
<dbReference type="PIRSF" id="PIRSF500136">
    <property type="entry name" value="UDP_ManNAc_DH"/>
    <property type="match status" value="1"/>
</dbReference>
<keyword evidence="3" id="KW-0472">Membrane</keyword>
<keyword evidence="3" id="KW-1133">Transmembrane helix</keyword>
<keyword evidence="3" id="KW-0812">Transmembrane</keyword>
<dbReference type="InterPro" id="IPR017476">
    <property type="entry name" value="UDP-Glc/GDP-Man"/>
</dbReference>
<evidence type="ECO:0000313" key="6">
    <source>
        <dbReference type="EMBL" id="QIZ20858.1"/>
    </source>
</evidence>
<dbReference type="Proteomes" id="UP000501094">
    <property type="component" value="Chromosome"/>
</dbReference>
<dbReference type="SUPFAM" id="SSF51735">
    <property type="entry name" value="NAD(P)-binding Rossmann-fold domains"/>
    <property type="match status" value="1"/>
</dbReference>
<name>A0A6H1Q207_9PROT</name>
<evidence type="ECO:0000313" key="7">
    <source>
        <dbReference type="Proteomes" id="UP000501094"/>
    </source>
</evidence>
<feature type="transmembrane region" description="Helical" evidence="3">
    <location>
        <begin position="21"/>
        <end position="42"/>
    </location>
</feature>
<proteinExistence type="inferred from homology"/>
<dbReference type="InterPro" id="IPR028359">
    <property type="entry name" value="UDP_ManNAc/GlcNAc_DH"/>
</dbReference>
<evidence type="ECO:0000256" key="3">
    <source>
        <dbReference type="SAM" id="Phobius"/>
    </source>
</evidence>
<dbReference type="Pfam" id="PF00984">
    <property type="entry name" value="UDPG_MGDP_dh"/>
    <property type="match status" value="1"/>
</dbReference>
<dbReference type="SUPFAM" id="SSF48179">
    <property type="entry name" value="6-phosphogluconate dehydrogenase C-terminal domain-like"/>
    <property type="match status" value="1"/>
</dbReference>
<gene>
    <name evidence="6" type="ORF">E5R92_03540</name>
</gene>
<dbReference type="GO" id="GO:0016628">
    <property type="term" value="F:oxidoreductase activity, acting on the CH-CH group of donors, NAD or NADP as acceptor"/>
    <property type="evidence" value="ECO:0007669"/>
    <property type="project" value="InterPro"/>
</dbReference>
<dbReference type="InterPro" id="IPR036220">
    <property type="entry name" value="UDP-Glc/GDP-Man_DH_C_sf"/>
</dbReference>
<dbReference type="SUPFAM" id="SSF52413">
    <property type="entry name" value="UDP-glucose/GDP-mannose dehydrogenase C-terminal domain"/>
    <property type="match status" value="1"/>
</dbReference>
<comment type="similarity">
    <text evidence="1 2">Belongs to the UDP-glucose/GDP-mannose dehydrogenase family.</text>
</comment>
<dbReference type="GO" id="GO:0051287">
    <property type="term" value="F:NAD binding"/>
    <property type="evidence" value="ECO:0007669"/>
    <property type="project" value="InterPro"/>
</dbReference>
<dbReference type="PIRSF" id="PIRSF000124">
    <property type="entry name" value="UDPglc_GDPman_dh"/>
    <property type="match status" value="1"/>
</dbReference>
<dbReference type="InterPro" id="IPR008927">
    <property type="entry name" value="6-PGluconate_DH-like_C_sf"/>
</dbReference>
<protein>
    <submittedName>
        <fullName evidence="6">Nucleotide sugar dehydrogenase</fullName>
    </submittedName>
</protein>
<dbReference type="PANTHER" id="PTHR43491:SF2">
    <property type="entry name" value="UDP-N-ACETYL-D-MANNOSAMINE DEHYDROGENASE"/>
    <property type="match status" value="1"/>
</dbReference>
<dbReference type="Gene3D" id="3.40.50.720">
    <property type="entry name" value="NAD(P)-binding Rossmann-like Domain"/>
    <property type="match status" value="2"/>
</dbReference>